<dbReference type="OrthoDB" id="8451279at2"/>
<evidence type="ECO:0000259" key="1">
    <source>
        <dbReference type="Pfam" id="PF20402"/>
    </source>
</evidence>
<dbReference type="RefSeq" id="WP_047806500.1">
    <property type="nucleotide sequence ID" value="NZ_CP011805.1"/>
</dbReference>
<gene>
    <name evidence="2" type="ORF">AM2010_1431</name>
</gene>
<dbReference type="EMBL" id="CP011805">
    <property type="protein sequence ID" value="AKM07503.1"/>
    <property type="molecule type" value="Genomic_DNA"/>
</dbReference>
<dbReference type="Pfam" id="PF20402">
    <property type="entry name" value="DUF6692"/>
    <property type="match status" value="1"/>
</dbReference>
<proteinExistence type="predicted"/>
<feature type="domain" description="DUF6692" evidence="1">
    <location>
        <begin position="7"/>
        <end position="159"/>
    </location>
</feature>
<dbReference type="AlphaFoldDB" id="A0A0G3XAT1"/>
<protein>
    <recommendedName>
        <fullName evidence="1">DUF6692 domain-containing protein</fullName>
    </recommendedName>
</protein>
<dbReference type="PATRIC" id="fig|543877.4.peg.1455"/>
<accession>A0A0G3XAT1</accession>
<evidence type="ECO:0000313" key="2">
    <source>
        <dbReference type="EMBL" id="AKM07503.1"/>
    </source>
</evidence>
<keyword evidence="3" id="KW-1185">Reference proteome</keyword>
<dbReference type="STRING" id="543877.AM2010_1431"/>
<evidence type="ECO:0000313" key="3">
    <source>
        <dbReference type="Proteomes" id="UP000037643"/>
    </source>
</evidence>
<organism evidence="2 3">
    <name type="scientific">Pelagerythrobacter marensis</name>
    <dbReference type="NCBI Taxonomy" id="543877"/>
    <lineage>
        <taxon>Bacteria</taxon>
        <taxon>Pseudomonadati</taxon>
        <taxon>Pseudomonadota</taxon>
        <taxon>Alphaproteobacteria</taxon>
        <taxon>Sphingomonadales</taxon>
        <taxon>Erythrobacteraceae</taxon>
        <taxon>Pelagerythrobacter</taxon>
    </lineage>
</organism>
<name>A0A0G3XAT1_9SPHN</name>
<dbReference type="Proteomes" id="UP000037643">
    <property type="component" value="Chromosome"/>
</dbReference>
<sequence length="161" mass="16845">MKANLFLIAGLTATLAACNQNTAIGNDREAQLDPPAEASPIEPASSALDGVATALVKPETMTNADIAAIGGARGRCVFRLTEVGFPAFVYEQDGTGFIKLNGKLIPVEPVGPDRYTSGELLVVSRILDDEGNAGLRAQQLIVVPPGAKDELGFTGYVDCDR</sequence>
<reference evidence="2 3" key="1">
    <citation type="submission" date="2015-06" db="EMBL/GenBank/DDBJ databases">
        <authorList>
            <person name="Kim K.M."/>
        </authorList>
    </citation>
    <scope>NUCLEOTIDE SEQUENCE [LARGE SCALE GENOMIC DNA]</scope>
    <source>
        <strain evidence="2 3">KCTC 22370</strain>
    </source>
</reference>
<dbReference type="InterPro" id="IPR046514">
    <property type="entry name" value="DUF6692"/>
</dbReference>
<dbReference type="KEGG" id="amx:AM2010_1431"/>
<dbReference type="PROSITE" id="PS51257">
    <property type="entry name" value="PROKAR_LIPOPROTEIN"/>
    <property type="match status" value="1"/>
</dbReference>